<evidence type="ECO:0000313" key="2">
    <source>
        <dbReference type="EMBL" id="PTD96679.1"/>
    </source>
</evidence>
<organism evidence="2 3">
    <name type="scientific">Pseudothauera lacus</name>
    <dbReference type="NCBI Taxonomy" id="2136175"/>
    <lineage>
        <taxon>Bacteria</taxon>
        <taxon>Pseudomonadati</taxon>
        <taxon>Pseudomonadota</taxon>
        <taxon>Betaproteobacteria</taxon>
        <taxon>Rhodocyclales</taxon>
        <taxon>Zoogloeaceae</taxon>
        <taxon>Pseudothauera</taxon>
    </lineage>
</organism>
<reference evidence="2 3" key="2">
    <citation type="submission" date="2018-04" db="EMBL/GenBank/DDBJ databases">
        <title>Thauera lacus sp. nov., isolated from an saline lake in Inner Mongolia, China.</title>
        <authorList>
            <person name="Liang Q.-Y."/>
        </authorList>
    </citation>
    <scope>NUCLEOTIDE SEQUENCE [LARGE SCALE GENOMIC DNA]</scope>
    <source>
        <strain evidence="2 3">D20</strain>
    </source>
</reference>
<dbReference type="Gene3D" id="3.40.50.1980">
    <property type="entry name" value="Nitrogenase molybdenum iron protein domain"/>
    <property type="match status" value="1"/>
</dbReference>
<evidence type="ECO:0008006" key="4">
    <source>
        <dbReference type="Google" id="ProtNLM"/>
    </source>
</evidence>
<dbReference type="OrthoDB" id="9816357at2"/>
<reference evidence="2 3" key="1">
    <citation type="submission" date="2018-03" db="EMBL/GenBank/DDBJ databases">
        <authorList>
            <person name="Keele B.F."/>
        </authorList>
    </citation>
    <scope>NUCLEOTIDE SEQUENCE [LARGE SCALE GENOMIC DNA]</scope>
    <source>
        <strain evidence="2 3">D20</strain>
    </source>
</reference>
<feature type="chain" id="PRO_5015653674" description="Periplasmic binding protein" evidence="1">
    <location>
        <begin position="24"/>
        <end position="265"/>
    </location>
</feature>
<sequence>MIPVLSRFLAGALLAALSGLATADCPRIVSQSPYISAALDWLARGHCIVGVSRYDTRDLPRTGGVMDPDAEALAVLDPQLVLTSNWAAAEAMQKVVPAGARLLQVDGFASLADAEAMLRRIGEASAVADLDARLAVWRRDWQAAAAAVGGQGRRALVLSACSAMPYSFGRGHYVGDAFAAAGFVVVESAPRLRHIRPGEEIEDLLSAVDVLDPEVVFSLDRKDAEQCNALLGLLPVPVIHLDGANFFHPGTGLVAGFAELADKLR</sequence>
<accession>A0A2T4IFX0</accession>
<dbReference type="EMBL" id="PZKC01000005">
    <property type="protein sequence ID" value="PTD96679.1"/>
    <property type="molecule type" value="Genomic_DNA"/>
</dbReference>
<protein>
    <recommendedName>
        <fullName evidence="4">Periplasmic binding protein</fullName>
    </recommendedName>
</protein>
<keyword evidence="3" id="KW-1185">Reference proteome</keyword>
<dbReference type="CDD" id="cd00636">
    <property type="entry name" value="TroA-like"/>
    <property type="match status" value="1"/>
</dbReference>
<feature type="signal peptide" evidence="1">
    <location>
        <begin position="1"/>
        <end position="23"/>
    </location>
</feature>
<comment type="caution">
    <text evidence="2">The sequence shown here is derived from an EMBL/GenBank/DDBJ whole genome shotgun (WGS) entry which is preliminary data.</text>
</comment>
<gene>
    <name evidence="2" type="ORF">C8261_07660</name>
</gene>
<proteinExistence type="predicted"/>
<dbReference type="Proteomes" id="UP000241193">
    <property type="component" value="Unassembled WGS sequence"/>
</dbReference>
<evidence type="ECO:0000256" key="1">
    <source>
        <dbReference type="SAM" id="SignalP"/>
    </source>
</evidence>
<keyword evidence="1" id="KW-0732">Signal</keyword>
<evidence type="ECO:0000313" key="3">
    <source>
        <dbReference type="Proteomes" id="UP000241193"/>
    </source>
</evidence>
<dbReference type="SUPFAM" id="SSF53807">
    <property type="entry name" value="Helical backbone' metal receptor"/>
    <property type="match status" value="1"/>
</dbReference>
<dbReference type="AlphaFoldDB" id="A0A2T4IFX0"/>
<name>A0A2T4IFX0_9RHOO</name>